<accession>A0ABM3M1X1</accession>
<dbReference type="InterPro" id="IPR043504">
    <property type="entry name" value="Peptidase_S1_PA_chymotrypsin"/>
</dbReference>
<dbReference type="SMART" id="SM00020">
    <property type="entry name" value="Tryp_SPc"/>
    <property type="match status" value="1"/>
</dbReference>
<keyword evidence="3" id="KW-0720">Serine protease</keyword>
<reference evidence="8" key="1">
    <citation type="submission" date="2025-08" db="UniProtKB">
        <authorList>
            <consortium name="RefSeq"/>
        </authorList>
    </citation>
    <scope>IDENTIFICATION</scope>
</reference>
<gene>
    <name evidence="8" type="primary">LOC112056706</name>
</gene>
<dbReference type="Pfam" id="PF00089">
    <property type="entry name" value="Trypsin"/>
    <property type="match status" value="1"/>
</dbReference>
<organism evidence="7 8">
    <name type="scientific">Bicyclus anynana</name>
    <name type="common">Squinting bush brown butterfly</name>
    <dbReference type="NCBI Taxonomy" id="110368"/>
    <lineage>
        <taxon>Eukaryota</taxon>
        <taxon>Metazoa</taxon>
        <taxon>Ecdysozoa</taxon>
        <taxon>Arthropoda</taxon>
        <taxon>Hexapoda</taxon>
        <taxon>Insecta</taxon>
        <taxon>Pterygota</taxon>
        <taxon>Neoptera</taxon>
        <taxon>Endopterygota</taxon>
        <taxon>Lepidoptera</taxon>
        <taxon>Glossata</taxon>
        <taxon>Ditrysia</taxon>
        <taxon>Papilionoidea</taxon>
        <taxon>Nymphalidae</taxon>
        <taxon>Satyrinae</taxon>
        <taxon>Satyrini</taxon>
        <taxon>Mycalesina</taxon>
        <taxon>Bicyclus</taxon>
    </lineage>
</organism>
<dbReference type="PANTHER" id="PTHR24276:SF91">
    <property type="entry name" value="AT26814P-RELATED"/>
    <property type="match status" value="1"/>
</dbReference>
<feature type="signal peptide" evidence="5">
    <location>
        <begin position="1"/>
        <end position="18"/>
    </location>
</feature>
<evidence type="ECO:0000259" key="6">
    <source>
        <dbReference type="PROSITE" id="PS50240"/>
    </source>
</evidence>
<feature type="domain" description="Peptidase S1" evidence="6">
    <location>
        <begin position="24"/>
        <end position="280"/>
    </location>
</feature>
<dbReference type="InterPro" id="IPR009003">
    <property type="entry name" value="Peptidase_S1_PA"/>
</dbReference>
<protein>
    <submittedName>
        <fullName evidence="8">Trypsin, alkaline A-like</fullName>
    </submittedName>
</protein>
<evidence type="ECO:0000256" key="3">
    <source>
        <dbReference type="ARBA" id="ARBA00022825"/>
    </source>
</evidence>
<evidence type="ECO:0000313" key="7">
    <source>
        <dbReference type="Proteomes" id="UP001652582"/>
    </source>
</evidence>
<evidence type="ECO:0000313" key="8">
    <source>
        <dbReference type="RefSeq" id="XP_052745379.1"/>
    </source>
</evidence>
<keyword evidence="7" id="KW-1185">Reference proteome</keyword>
<evidence type="ECO:0000256" key="4">
    <source>
        <dbReference type="ARBA" id="ARBA00023157"/>
    </source>
</evidence>
<evidence type="ECO:0000256" key="1">
    <source>
        <dbReference type="ARBA" id="ARBA00022670"/>
    </source>
</evidence>
<keyword evidence="4" id="KW-1015">Disulfide bond</keyword>
<keyword evidence="1" id="KW-0645">Protease</keyword>
<proteinExistence type="predicted"/>
<name>A0ABM3M1X1_BICAN</name>
<keyword evidence="5" id="KW-0732">Signal</keyword>
<dbReference type="GeneID" id="112056706"/>
<sequence length="293" mass="31361">MVTRLICLALALFCTVSAAPESRIVGGSPAAIQEFPSAIAVVYHYPNIDRYIQRCAGALVSSWHILTTAFCFTCQVDAHELYNDQILMFFIPVAFKNRGANINNVRLSGGSAQSLGGAQVSTAREIIQHPEYVAETRLNDLAVVVSTNPFVITGALNIVFIPPANTFLPDGLVTRVAGWGFESEGGAQLDSLQAITLTTISTAACQEAFADVNDIDINDSVLCASSPTAGTCFGDAGAPMYYNNVVVGLASYYKDCGNPTYPDVFTRVDRHTDWIMSVAVTPTGETPLRAAVY</sequence>
<evidence type="ECO:0000256" key="5">
    <source>
        <dbReference type="SAM" id="SignalP"/>
    </source>
</evidence>
<dbReference type="InterPro" id="IPR001254">
    <property type="entry name" value="Trypsin_dom"/>
</dbReference>
<dbReference type="PROSITE" id="PS50240">
    <property type="entry name" value="TRYPSIN_DOM"/>
    <property type="match status" value="1"/>
</dbReference>
<feature type="chain" id="PRO_5047516161" evidence="5">
    <location>
        <begin position="19"/>
        <end position="293"/>
    </location>
</feature>
<dbReference type="Proteomes" id="UP001652582">
    <property type="component" value="Chromosome 25"/>
</dbReference>
<dbReference type="InterPro" id="IPR050430">
    <property type="entry name" value="Peptidase_S1"/>
</dbReference>
<dbReference type="RefSeq" id="XP_052745379.1">
    <property type="nucleotide sequence ID" value="XM_052889419.1"/>
</dbReference>
<dbReference type="PANTHER" id="PTHR24276">
    <property type="entry name" value="POLYSERASE-RELATED"/>
    <property type="match status" value="1"/>
</dbReference>
<dbReference type="Gene3D" id="2.40.10.10">
    <property type="entry name" value="Trypsin-like serine proteases"/>
    <property type="match status" value="1"/>
</dbReference>
<dbReference type="SUPFAM" id="SSF50494">
    <property type="entry name" value="Trypsin-like serine proteases"/>
    <property type="match status" value="1"/>
</dbReference>
<keyword evidence="2" id="KW-0378">Hydrolase</keyword>
<dbReference type="CDD" id="cd00190">
    <property type="entry name" value="Tryp_SPc"/>
    <property type="match status" value="1"/>
</dbReference>
<evidence type="ECO:0000256" key="2">
    <source>
        <dbReference type="ARBA" id="ARBA00022801"/>
    </source>
</evidence>